<dbReference type="EMBL" id="CP000022">
    <property type="protein sequence ID" value="AAW88271.1"/>
    <property type="molecule type" value="Genomic_DNA"/>
</dbReference>
<organism evidence="5 6">
    <name type="scientific">Aliivibrio fischeri (strain ATCC 700601 / ES114)</name>
    <name type="common">Vibrio fischeri</name>
    <dbReference type="NCBI Taxonomy" id="312309"/>
    <lineage>
        <taxon>Bacteria</taxon>
        <taxon>Pseudomonadati</taxon>
        <taxon>Pseudomonadota</taxon>
        <taxon>Gammaproteobacteria</taxon>
        <taxon>Vibrionales</taxon>
        <taxon>Vibrionaceae</taxon>
        <taxon>Aliivibrio</taxon>
    </lineage>
</organism>
<dbReference type="EC" id="3.1.11.-" evidence="5"/>
<dbReference type="GeneID" id="54166522"/>
<keyword evidence="5" id="KW-0614">Plasmid</keyword>
<keyword evidence="5" id="KW-0269">Exonuclease</keyword>
<dbReference type="Gene3D" id="3.30.450.90">
    <property type="match status" value="1"/>
</dbReference>
<dbReference type="Pfam" id="PF00437">
    <property type="entry name" value="T2SSE"/>
    <property type="match status" value="1"/>
</dbReference>
<keyword evidence="2" id="KW-0547">Nucleotide-binding</keyword>
<dbReference type="EnsemblBacteria" id="AAW88271">
    <property type="protein sequence ID" value="AAW88271"/>
    <property type="gene ID" value="VF_B0029"/>
</dbReference>
<dbReference type="GO" id="GO:0005886">
    <property type="term" value="C:plasma membrane"/>
    <property type="evidence" value="ECO:0007669"/>
    <property type="project" value="TreeGrafter"/>
</dbReference>
<keyword evidence="5" id="KW-0540">Nuclease</keyword>
<dbReference type="SUPFAM" id="SSF52540">
    <property type="entry name" value="P-loop containing nucleoside triphosphate hydrolases"/>
    <property type="match status" value="1"/>
</dbReference>
<evidence type="ECO:0000256" key="1">
    <source>
        <dbReference type="ARBA" id="ARBA00006611"/>
    </source>
</evidence>
<keyword evidence="3" id="KW-0067">ATP-binding</keyword>
<proteinExistence type="inferred from homology"/>
<evidence type="ECO:0000256" key="3">
    <source>
        <dbReference type="ARBA" id="ARBA00022840"/>
    </source>
</evidence>
<dbReference type="PATRIC" id="fig|312309.11.peg.3798"/>
<sequence>MLDHNNIIQSDELKSIYFLHQDTVITHNGEIFTCDFESPSVDKIDALIKKHPELLTDPFRSITVKKIERTAITHIIEDMSSSTHHSLIDHESLNAVAERAVEILQNSAMREVSDIHIELYAKQTRIEGRIDGRMVALQPPVPEHEYGKLLFGYLFNELAVDKDDDFYQNKINNGRIEIDLNTPDGLRETLWRIGYIPAKDNGGQATLRWLNKNESVPLLDNIGWETGHVKIMRDFSNSASGICILAGQTGSGKTTTIASIINELKGKGRSINTLEDPVEFDLGVMQSSVVSQNDDEDLMFKYAKALLRHDVDIESHGEMRDMKDAMNVCRKGETGQIMFTTMHTSSAIGIGHTLNEQMHVPSALIAAPNLMKLWIYQTLVRTLCPHCNLSLDDVTPHLNNDQKEKLDKWLTERDDHVLKANMRFKNPSGCEHCNEGEKGRTTLVEMIVLDDEDRLFISNKDYLGWSKSLLKKGFKPISEHAALKIKRGQVDLFTANERVNGLLTNNSTDVYQQLWDE</sequence>
<dbReference type="GO" id="GO:0004527">
    <property type="term" value="F:exonuclease activity"/>
    <property type="evidence" value="ECO:0007669"/>
    <property type="project" value="UniProtKB-KW"/>
</dbReference>
<protein>
    <submittedName>
        <fullName evidence="5">Exonuclease sbcC</fullName>
        <ecNumber evidence="5">3.1.11.-</ecNumber>
    </submittedName>
</protein>
<keyword evidence="6" id="KW-1185">Reference proteome</keyword>
<dbReference type="GO" id="GO:0016887">
    <property type="term" value="F:ATP hydrolysis activity"/>
    <property type="evidence" value="ECO:0007669"/>
    <property type="project" value="TreeGrafter"/>
</dbReference>
<dbReference type="HOGENOM" id="CLU_013446_2_2_6"/>
<feature type="domain" description="Bacterial type II secretion system protein E" evidence="4">
    <location>
        <begin position="96"/>
        <end position="491"/>
    </location>
</feature>
<accession>Q5DY75</accession>
<reference evidence="5 6" key="2">
    <citation type="journal article" date="2008" name="BMC Genomics">
        <title>Comparative genomics-based investigation of resequencing targets in Vibrio fischeri: focus on point miscalls and artefactual expansions.</title>
        <authorList>
            <person name="Mandel M.J."/>
            <person name="Stabb E.V."/>
            <person name="Ruby E.G."/>
        </authorList>
    </citation>
    <scope>NUCLEOTIDE SEQUENCE [LARGE SCALE GENOMIC DNA]</scope>
    <source>
        <strain evidence="6">ATCC 700601 / ES114</strain>
    </source>
</reference>
<dbReference type="PANTHER" id="PTHR30258:SF3">
    <property type="entry name" value="SLL1921 PROTEIN"/>
    <property type="match status" value="1"/>
</dbReference>
<dbReference type="CDD" id="cd01129">
    <property type="entry name" value="PulE-GspE-like"/>
    <property type="match status" value="1"/>
</dbReference>
<evidence type="ECO:0000259" key="4">
    <source>
        <dbReference type="Pfam" id="PF00437"/>
    </source>
</evidence>
<name>Q5DY75_ALIF1</name>
<gene>
    <name evidence="5" type="ordered locus">VF_B0029</name>
</gene>
<dbReference type="GO" id="GO:0005524">
    <property type="term" value="F:ATP binding"/>
    <property type="evidence" value="ECO:0007669"/>
    <property type="project" value="UniProtKB-KW"/>
</dbReference>
<dbReference type="KEGG" id="vfi:VF_B0029"/>
<dbReference type="Proteomes" id="UP000000537">
    <property type="component" value="Plasmid pES100"/>
</dbReference>
<keyword evidence="5" id="KW-0378">Hydrolase</keyword>
<dbReference type="Gene3D" id="3.40.50.300">
    <property type="entry name" value="P-loop containing nucleotide triphosphate hydrolases"/>
    <property type="match status" value="1"/>
</dbReference>
<dbReference type="InterPro" id="IPR001482">
    <property type="entry name" value="T2SS/T4SS_dom"/>
</dbReference>
<dbReference type="eggNOG" id="COG2804">
    <property type="taxonomic scope" value="Bacteria"/>
</dbReference>
<evidence type="ECO:0000313" key="6">
    <source>
        <dbReference type="Proteomes" id="UP000000537"/>
    </source>
</evidence>
<geneLocation type="plasmid" evidence="5 6">
    <name>pES100</name>
</geneLocation>
<comment type="similarity">
    <text evidence="1">Belongs to the GSP E family.</text>
</comment>
<dbReference type="OrthoDB" id="5790493at2"/>
<evidence type="ECO:0000256" key="2">
    <source>
        <dbReference type="ARBA" id="ARBA00022741"/>
    </source>
</evidence>
<dbReference type="AlphaFoldDB" id="Q5DY75"/>
<reference evidence="5 6" key="1">
    <citation type="journal article" date="2005" name="Proc. Natl. Acad. Sci. U.S.A.">
        <title>Complete genome sequence of Vibrio fischeri: a symbiotic bacterium with pathogenic congeners.</title>
        <authorList>
            <person name="Ruby E.G."/>
            <person name="Urbanowski M."/>
            <person name="Campbell J."/>
            <person name="Dunn A."/>
            <person name="Faini M."/>
            <person name="Gunsalus R."/>
            <person name="Lostroh P."/>
            <person name="Lupp C."/>
            <person name="McCann J."/>
            <person name="Millikan D."/>
            <person name="Schaefer A."/>
            <person name="Stabb E."/>
            <person name="Stevens A."/>
            <person name="Visick K."/>
            <person name="Whistler C."/>
            <person name="Greenberg E.P."/>
        </authorList>
    </citation>
    <scope>NUCLEOTIDE SEQUENCE [LARGE SCALE GENOMIC DNA]</scope>
    <source>
        <strain evidence="6">ATCC 700601 / ES114</strain>
    </source>
</reference>
<dbReference type="InterPro" id="IPR027417">
    <property type="entry name" value="P-loop_NTPase"/>
</dbReference>
<dbReference type="RefSeq" id="WP_011263987.1">
    <property type="nucleotide sequence ID" value="NC_006842.1"/>
</dbReference>
<dbReference type="PANTHER" id="PTHR30258">
    <property type="entry name" value="TYPE II SECRETION SYSTEM PROTEIN GSPE-RELATED"/>
    <property type="match status" value="1"/>
</dbReference>
<evidence type="ECO:0000313" key="5">
    <source>
        <dbReference type="EMBL" id="AAW88271.1"/>
    </source>
</evidence>